<evidence type="ECO:0000313" key="1">
    <source>
        <dbReference type="EMBL" id="ARS38052.1"/>
    </source>
</evidence>
<accession>A0A1X9YZ18</accession>
<gene>
    <name evidence="1" type="ORF">CA264_21110</name>
</gene>
<evidence type="ECO:0008006" key="3">
    <source>
        <dbReference type="Google" id="ProtNLM"/>
    </source>
</evidence>
<reference evidence="2" key="1">
    <citation type="submission" date="2017-05" db="EMBL/GenBank/DDBJ databases">
        <authorList>
            <person name="Ray J."/>
            <person name="Price M."/>
            <person name="Deutschbauer A."/>
        </authorList>
    </citation>
    <scope>NUCLEOTIDE SEQUENCE [LARGE SCALE GENOMIC DNA]</scope>
    <source>
        <strain evidence="2">DSM 19842</strain>
        <plasmid evidence="2">unnamed</plasmid>
    </source>
</reference>
<dbReference type="PANTHER" id="PTHR38477:SF1">
    <property type="entry name" value="MUREIN L,D-TRANSPEPTIDASE CATALYTIC DOMAIN FAMILY PROTEIN"/>
    <property type="match status" value="1"/>
</dbReference>
<dbReference type="OrthoDB" id="9815195at2"/>
<dbReference type="RefSeq" id="WP_084196112.1">
    <property type="nucleotide sequence ID" value="NZ_CP021236.1"/>
</dbReference>
<keyword evidence="2" id="KW-1185">Reference proteome</keyword>
<dbReference type="STRING" id="709015.GCA_000472485_00028"/>
<dbReference type="Proteomes" id="UP000266292">
    <property type="component" value="Plasmid unnamed"/>
</dbReference>
<name>A0A1X9YZ18_9BACT</name>
<dbReference type="Pfam" id="PF13645">
    <property type="entry name" value="YkuD_2"/>
    <property type="match status" value="1"/>
</dbReference>
<dbReference type="KEGG" id="pact:CA264_21110"/>
<organism evidence="1 2">
    <name type="scientific">Pontibacter actiniarum</name>
    <dbReference type="NCBI Taxonomy" id="323450"/>
    <lineage>
        <taxon>Bacteria</taxon>
        <taxon>Pseudomonadati</taxon>
        <taxon>Bacteroidota</taxon>
        <taxon>Cytophagia</taxon>
        <taxon>Cytophagales</taxon>
        <taxon>Hymenobacteraceae</taxon>
        <taxon>Pontibacter</taxon>
    </lineage>
</organism>
<geneLocation type="plasmid" evidence="1 2">
    <name>unnamed</name>
</geneLocation>
<evidence type="ECO:0000313" key="2">
    <source>
        <dbReference type="Proteomes" id="UP000266292"/>
    </source>
</evidence>
<dbReference type="InterPro" id="IPR032676">
    <property type="entry name" value="YkuD_2"/>
</dbReference>
<sequence length="292" mass="31969">MQRKYFIRSVSFILAAFVVYFSMSFILKGSEPTSVKAATIEPVKAATIEPVKVSKIAGYVPANTYKADAFPLQTFERYVESSYQAAGLAQSGLSLETFREAVTGYHNMMSAGLLSKEKPLVTVIDFNQSSKKRRLWVIDMEAREVLYNTWVAHGQGSGGEFATTFSNTPGSYQSSLGFYLTRGTYEGKNGNSLKLEGLDTGFNTNALQRYIVVHGAAYANADGIKVNGRLGRSQGCPALPLDLAQPIIKTIKNKTLLYIDGPSKTYSSSYLDIEQAALCLSMDKKGEDHLQA</sequence>
<dbReference type="EMBL" id="CP021236">
    <property type="protein sequence ID" value="ARS38052.1"/>
    <property type="molecule type" value="Genomic_DNA"/>
</dbReference>
<keyword evidence="1" id="KW-0614">Plasmid</keyword>
<dbReference type="PANTHER" id="PTHR38477">
    <property type="entry name" value="HYPOTHETICAL EXPORTED PROTEIN"/>
    <property type="match status" value="1"/>
</dbReference>
<protein>
    <recommendedName>
        <fullName evidence="3">Murein L,D-transpeptidase catalytic domain family protein</fullName>
    </recommendedName>
</protein>
<proteinExistence type="predicted"/>
<dbReference type="AlphaFoldDB" id="A0A1X9YZ18"/>